<organism evidence="1 2">
    <name type="scientific">Rotaria magnacalcarata</name>
    <dbReference type="NCBI Taxonomy" id="392030"/>
    <lineage>
        <taxon>Eukaryota</taxon>
        <taxon>Metazoa</taxon>
        <taxon>Spiralia</taxon>
        <taxon>Gnathifera</taxon>
        <taxon>Rotifera</taxon>
        <taxon>Eurotatoria</taxon>
        <taxon>Bdelloidea</taxon>
        <taxon>Philodinida</taxon>
        <taxon>Philodinidae</taxon>
        <taxon>Rotaria</taxon>
    </lineage>
</organism>
<sequence>MEERILSQKLAELTTTNDVIIKKKSSMFIDTTIQDHLEKIPIYLTTENKTFQPSSNNQR</sequence>
<gene>
    <name evidence="1" type="ORF">MBJ925_LOCUS33884</name>
</gene>
<name>A0A816YWR4_9BILA</name>
<proteinExistence type="predicted"/>
<evidence type="ECO:0000313" key="2">
    <source>
        <dbReference type="Proteomes" id="UP000663824"/>
    </source>
</evidence>
<protein>
    <submittedName>
        <fullName evidence="1">Uncharacterized protein</fullName>
    </submittedName>
</protein>
<accession>A0A816YWR4</accession>
<dbReference type="Proteomes" id="UP000663824">
    <property type="component" value="Unassembled WGS sequence"/>
</dbReference>
<evidence type="ECO:0000313" key="1">
    <source>
        <dbReference type="EMBL" id="CAF2172352.1"/>
    </source>
</evidence>
<dbReference type="EMBL" id="CAJNRE010018667">
    <property type="protein sequence ID" value="CAF2172352.1"/>
    <property type="molecule type" value="Genomic_DNA"/>
</dbReference>
<comment type="caution">
    <text evidence="1">The sequence shown here is derived from an EMBL/GenBank/DDBJ whole genome shotgun (WGS) entry which is preliminary data.</text>
</comment>
<dbReference type="AlphaFoldDB" id="A0A816YWR4"/>
<feature type="non-terminal residue" evidence="1">
    <location>
        <position position="59"/>
    </location>
</feature>
<reference evidence="1" key="1">
    <citation type="submission" date="2021-02" db="EMBL/GenBank/DDBJ databases">
        <authorList>
            <person name="Nowell W R."/>
        </authorList>
    </citation>
    <scope>NUCLEOTIDE SEQUENCE</scope>
</reference>